<organism evidence="2 3">
    <name type="scientific">Pleuronectes platessa</name>
    <name type="common">European plaice</name>
    <dbReference type="NCBI Taxonomy" id="8262"/>
    <lineage>
        <taxon>Eukaryota</taxon>
        <taxon>Metazoa</taxon>
        <taxon>Chordata</taxon>
        <taxon>Craniata</taxon>
        <taxon>Vertebrata</taxon>
        <taxon>Euteleostomi</taxon>
        <taxon>Actinopterygii</taxon>
        <taxon>Neopterygii</taxon>
        <taxon>Teleostei</taxon>
        <taxon>Neoteleostei</taxon>
        <taxon>Acanthomorphata</taxon>
        <taxon>Carangaria</taxon>
        <taxon>Pleuronectiformes</taxon>
        <taxon>Pleuronectoidei</taxon>
        <taxon>Pleuronectidae</taxon>
        <taxon>Pleuronectes</taxon>
    </lineage>
</organism>
<evidence type="ECO:0000256" key="1">
    <source>
        <dbReference type="SAM" id="MobiDB-lite"/>
    </source>
</evidence>
<proteinExistence type="predicted"/>
<comment type="caution">
    <text evidence="2">The sequence shown here is derived from an EMBL/GenBank/DDBJ whole genome shotgun (WGS) entry which is preliminary data.</text>
</comment>
<evidence type="ECO:0000313" key="3">
    <source>
        <dbReference type="Proteomes" id="UP001153269"/>
    </source>
</evidence>
<evidence type="ECO:0000313" key="2">
    <source>
        <dbReference type="EMBL" id="CAB1456357.1"/>
    </source>
</evidence>
<keyword evidence="3" id="KW-1185">Reference proteome</keyword>
<feature type="compositionally biased region" description="Basic and acidic residues" evidence="1">
    <location>
        <begin position="83"/>
        <end position="106"/>
    </location>
</feature>
<protein>
    <submittedName>
        <fullName evidence="2">Uncharacterized protein</fullName>
    </submittedName>
</protein>
<feature type="region of interest" description="Disordered" evidence="1">
    <location>
        <begin position="1"/>
        <end position="106"/>
    </location>
</feature>
<dbReference type="EMBL" id="CADEAL010004293">
    <property type="protein sequence ID" value="CAB1456357.1"/>
    <property type="molecule type" value="Genomic_DNA"/>
</dbReference>
<accession>A0A9N7VW84</accession>
<sequence length="106" mass="11915">MFSASVRRGSAKSQKKLGEQLQLWKPPHKTMPDRNGFTSKSSKMLQFASGTQLGSSIKESLQLNTRAPRTAQYQMSSQAPSEGRGRPRLKSENPLKPWKDEELHTT</sequence>
<dbReference type="AlphaFoldDB" id="A0A9N7VW84"/>
<gene>
    <name evidence="2" type="ORF">PLEPLA_LOCUS44141</name>
</gene>
<dbReference type="Proteomes" id="UP001153269">
    <property type="component" value="Unassembled WGS sequence"/>
</dbReference>
<feature type="compositionally biased region" description="Polar residues" evidence="1">
    <location>
        <begin position="36"/>
        <end position="80"/>
    </location>
</feature>
<name>A0A9N7VW84_PLEPL</name>
<reference evidence="2" key="1">
    <citation type="submission" date="2020-03" db="EMBL/GenBank/DDBJ databases">
        <authorList>
            <person name="Weist P."/>
        </authorList>
    </citation>
    <scope>NUCLEOTIDE SEQUENCE</scope>
</reference>